<dbReference type="RefSeq" id="WP_123567484.1">
    <property type="nucleotide sequence ID" value="NZ_MOAM01000035.1"/>
</dbReference>
<reference evidence="2 3" key="1">
    <citation type="submission" date="2016-10" db="EMBL/GenBank/DDBJ databases">
        <title>Comparative genome analysis of multiple Pseudomonas spp. focuses on biocontrol and plant growth promoting traits.</title>
        <authorList>
            <person name="Tao X.-Y."/>
            <person name="Taylor C.G."/>
        </authorList>
    </citation>
    <scope>NUCLEOTIDE SEQUENCE [LARGE SCALE GENOMIC DNA]</scope>
    <source>
        <strain evidence="2 3">15D11</strain>
    </source>
</reference>
<evidence type="ECO:0000313" key="3">
    <source>
        <dbReference type="Proteomes" id="UP000285286"/>
    </source>
</evidence>
<organism evidence="2 3">
    <name type="scientific">Pseudomonas vranovensis</name>
    <dbReference type="NCBI Taxonomy" id="321661"/>
    <lineage>
        <taxon>Bacteria</taxon>
        <taxon>Pseudomonadati</taxon>
        <taxon>Pseudomonadota</taxon>
        <taxon>Gammaproteobacteria</taxon>
        <taxon>Pseudomonadales</taxon>
        <taxon>Pseudomonadaceae</taxon>
        <taxon>Pseudomonas</taxon>
    </lineage>
</organism>
<evidence type="ECO:0000256" key="1">
    <source>
        <dbReference type="SAM" id="MobiDB-lite"/>
    </source>
</evidence>
<name>A0A423CZ44_9PSED</name>
<accession>A0A423CZ44</accession>
<comment type="caution">
    <text evidence="2">The sequence shown here is derived from an EMBL/GenBank/DDBJ whole genome shotgun (WGS) entry which is preliminary data.</text>
</comment>
<sequence>MIDFSQVKTAEQKANEARQAEREAALASRRAAYTAESDRLKFEAEYDALAAGTEPDYSTWIAAVAAIKERYPLPQ</sequence>
<dbReference type="AlphaFoldDB" id="A0A423CZ44"/>
<feature type="compositionally biased region" description="Basic and acidic residues" evidence="1">
    <location>
        <begin position="10"/>
        <end position="21"/>
    </location>
</feature>
<dbReference type="EMBL" id="MOAM01000035">
    <property type="protein sequence ID" value="ROL64622.1"/>
    <property type="molecule type" value="Genomic_DNA"/>
</dbReference>
<proteinExistence type="predicted"/>
<gene>
    <name evidence="2" type="ORF">BHU25_22335</name>
</gene>
<protein>
    <submittedName>
        <fullName evidence="2">Uncharacterized protein</fullName>
    </submittedName>
</protein>
<feature type="region of interest" description="Disordered" evidence="1">
    <location>
        <begin position="1"/>
        <end position="21"/>
    </location>
</feature>
<keyword evidence="3" id="KW-1185">Reference proteome</keyword>
<evidence type="ECO:0000313" key="2">
    <source>
        <dbReference type="EMBL" id="ROL64622.1"/>
    </source>
</evidence>
<dbReference type="Proteomes" id="UP000285286">
    <property type="component" value="Unassembled WGS sequence"/>
</dbReference>